<organism evidence="12 13">
    <name type="scientific">Grifola frondosa</name>
    <name type="common">Maitake</name>
    <name type="synonym">Polyporus frondosus</name>
    <dbReference type="NCBI Taxonomy" id="5627"/>
    <lineage>
        <taxon>Eukaryota</taxon>
        <taxon>Fungi</taxon>
        <taxon>Dikarya</taxon>
        <taxon>Basidiomycota</taxon>
        <taxon>Agaricomycotina</taxon>
        <taxon>Agaricomycetes</taxon>
        <taxon>Polyporales</taxon>
        <taxon>Grifolaceae</taxon>
        <taxon>Grifola</taxon>
    </lineage>
</organism>
<evidence type="ECO:0000256" key="1">
    <source>
        <dbReference type="ARBA" id="ARBA00001971"/>
    </source>
</evidence>
<evidence type="ECO:0000256" key="4">
    <source>
        <dbReference type="ARBA" id="ARBA00022617"/>
    </source>
</evidence>
<dbReference type="GO" id="GO:0004497">
    <property type="term" value="F:monooxygenase activity"/>
    <property type="evidence" value="ECO:0007669"/>
    <property type="project" value="UniProtKB-KW"/>
</dbReference>
<gene>
    <name evidence="12" type="ORF">A0H81_08234</name>
</gene>
<proteinExistence type="inferred from homology"/>
<dbReference type="STRING" id="5627.A0A1C7M5U0"/>
<dbReference type="InterPro" id="IPR036396">
    <property type="entry name" value="Cyt_P450_sf"/>
</dbReference>
<dbReference type="OrthoDB" id="1470350at2759"/>
<feature type="transmembrane region" description="Helical" evidence="11">
    <location>
        <begin position="79"/>
        <end position="100"/>
    </location>
</feature>
<dbReference type="PRINTS" id="PR00463">
    <property type="entry name" value="EP450I"/>
</dbReference>
<dbReference type="PROSITE" id="PS00086">
    <property type="entry name" value="CYTOCHROME_P450"/>
    <property type="match status" value="1"/>
</dbReference>
<evidence type="ECO:0000256" key="6">
    <source>
        <dbReference type="ARBA" id="ARBA00023002"/>
    </source>
</evidence>
<comment type="cofactor">
    <cofactor evidence="1 9">
        <name>heme</name>
        <dbReference type="ChEBI" id="CHEBI:30413"/>
    </cofactor>
</comment>
<keyword evidence="6 10" id="KW-0560">Oxidoreductase</keyword>
<reference evidence="12 13" key="1">
    <citation type="submission" date="2016-03" db="EMBL/GenBank/DDBJ databases">
        <title>Whole genome sequencing of Grifola frondosa 9006-11.</title>
        <authorList>
            <person name="Min B."/>
            <person name="Park H."/>
            <person name="Kim J.-G."/>
            <person name="Cho H."/>
            <person name="Oh Y.-L."/>
            <person name="Kong W.-S."/>
            <person name="Choi I.-G."/>
        </authorList>
    </citation>
    <scope>NUCLEOTIDE SEQUENCE [LARGE SCALE GENOMIC DNA]</scope>
    <source>
        <strain evidence="12 13">9006-11</strain>
    </source>
</reference>
<name>A0A1C7M5U0_GRIFR</name>
<evidence type="ECO:0000313" key="13">
    <source>
        <dbReference type="Proteomes" id="UP000092993"/>
    </source>
</evidence>
<dbReference type="PRINTS" id="PR00385">
    <property type="entry name" value="P450"/>
</dbReference>
<dbReference type="Proteomes" id="UP000092993">
    <property type="component" value="Unassembled WGS sequence"/>
</dbReference>
<keyword evidence="13" id="KW-1185">Reference proteome</keyword>
<keyword evidence="11" id="KW-0472">Membrane</keyword>
<evidence type="ECO:0008006" key="14">
    <source>
        <dbReference type="Google" id="ProtNLM"/>
    </source>
</evidence>
<dbReference type="InterPro" id="IPR050121">
    <property type="entry name" value="Cytochrome_P450_monoxygenase"/>
</dbReference>
<keyword evidence="4 9" id="KW-0349">Heme</keyword>
<keyword evidence="11" id="KW-0812">Transmembrane</keyword>
<dbReference type="InterPro" id="IPR002401">
    <property type="entry name" value="Cyt_P450_E_grp-I"/>
</dbReference>
<evidence type="ECO:0000256" key="7">
    <source>
        <dbReference type="ARBA" id="ARBA00023004"/>
    </source>
</evidence>
<keyword evidence="11" id="KW-1133">Transmembrane helix</keyword>
<keyword evidence="7 9" id="KW-0408">Iron</keyword>
<protein>
    <recommendedName>
        <fullName evidence="14">Cytochrome P450</fullName>
    </recommendedName>
</protein>
<dbReference type="AlphaFoldDB" id="A0A1C7M5U0"/>
<dbReference type="Gene3D" id="1.10.630.10">
    <property type="entry name" value="Cytochrome P450"/>
    <property type="match status" value="1"/>
</dbReference>
<dbReference type="EMBL" id="LUGG01000010">
    <property type="protein sequence ID" value="OBZ71766.1"/>
    <property type="molecule type" value="Genomic_DNA"/>
</dbReference>
<dbReference type="InterPro" id="IPR001128">
    <property type="entry name" value="Cyt_P450"/>
</dbReference>
<evidence type="ECO:0000256" key="3">
    <source>
        <dbReference type="ARBA" id="ARBA00010617"/>
    </source>
</evidence>
<dbReference type="InterPro" id="IPR017972">
    <property type="entry name" value="Cyt_P450_CS"/>
</dbReference>
<dbReference type="Pfam" id="PF00067">
    <property type="entry name" value="p450"/>
    <property type="match status" value="1"/>
</dbReference>
<sequence length="556" mass="63004">MGVLLSLPVVHIYLHCSIPRRANSQALDRRCPHDTNLSGAYHSTRRHAPWKQRASVSVWNGNVQAVLGVYMAYPSWRESLPWILVFAFTAFGFVLNRAFAVPRTLRHLPMVPVLPTLWSYTCGDVEDVRINKLVLPFAQRGEPAVLVYMMGQWMVHILDCKVARDVCTDLDAFPKEVPPDGNLLWRLIGHDSVPTVNGAQWKRLSKLVRDALERNLPIDQFSFLARRMFQQMGEGGVFRWDDLAVRYTLDVIGTSTLGHDFDALRNPESPLVKRYSEVMEMISNPMYLVLPILERLFPRTKTIQAIDELAEVFQDILKLKRQSPGNDVMTYMLENTETTDEELRSNMVALFIAGHDSSAGALSSLCYFLAMYPQIQQRARSEVLVALAAHATAEPTLAALRAMPFLQACIRESLRANTPILELVPRKAMRDTVLHSANGKTMHVVAGTLMVVNIHAVHLREEYWVRAAEFDPDRFMEHDVAQWMSFGLGPRQCPARNFATYELRTVGAMLLAKWEWTLPEDSPHRAHIRKCVLAVCVVPSEGPYLDFKGGCEEPED</sequence>
<feature type="binding site" description="axial binding residue" evidence="9">
    <location>
        <position position="493"/>
    </location>
    <ligand>
        <name>heme</name>
        <dbReference type="ChEBI" id="CHEBI:30413"/>
    </ligand>
    <ligandPart>
        <name>Fe</name>
        <dbReference type="ChEBI" id="CHEBI:18248"/>
    </ligandPart>
</feature>
<dbReference type="GO" id="GO:0020037">
    <property type="term" value="F:heme binding"/>
    <property type="evidence" value="ECO:0007669"/>
    <property type="project" value="InterPro"/>
</dbReference>
<dbReference type="GO" id="GO:0005506">
    <property type="term" value="F:iron ion binding"/>
    <property type="evidence" value="ECO:0007669"/>
    <property type="project" value="InterPro"/>
</dbReference>
<evidence type="ECO:0000256" key="8">
    <source>
        <dbReference type="ARBA" id="ARBA00023033"/>
    </source>
</evidence>
<keyword evidence="5 9" id="KW-0479">Metal-binding</keyword>
<evidence type="ECO:0000256" key="2">
    <source>
        <dbReference type="ARBA" id="ARBA00005179"/>
    </source>
</evidence>
<dbReference type="GO" id="GO:0016705">
    <property type="term" value="F:oxidoreductase activity, acting on paired donors, with incorporation or reduction of molecular oxygen"/>
    <property type="evidence" value="ECO:0007669"/>
    <property type="project" value="InterPro"/>
</dbReference>
<accession>A0A1C7M5U0</accession>
<evidence type="ECO:0000256" key="11">
    <source>
        <dbReference type="SAM" id="Phobius"/>
    </source>
</evidence>
<comment type="pathway">
    <text evidence="2">Secondary metabolite biosynthesis.</text>
</comment>
<comment type="similarity">
    <text evidence="3 10">Belongs to the cytochrome P450 family.</text>
</comment>
<evidence type="ECO:0000256" key="5">
    <source>
        <dbReference type="ARBA" id="ARBA00022723"/>
    </source>
</evidence>
<keyword evidence="8 10" id="KW-0503">Monooxygenase</keyword>
<dbReference type="OMA" id="PRHGIQI"/>
<evidence type="ECO:0000256" key="9">
    <source>
        <dbReference type="PIRSR" id="PIRSR602401-1"/>
    </source>
</evidence>
<dbReference type="SUPFAM" id="SSF48264">
    <property type="entry name" value="Cytochrome P450"/>
    <property type="match status" value="1"/>
</dbReference>
<evidence type="ECO:0000313" key="12">
    <source>
        <dbReference type="EMBL" id="OBZ71766.1"/>
    </source>
</evidence>
<dbReference type="PANTHER" id="PTHR24305:SF166">
    <property type="entry name" value="CYTOCHROME P450 12A4, MITOCHONDRIAL-RELATED"/>
    <property type="match status" value="1"/>
</dbReference>
<evidence type="ECO:0000256" key="10">
    <source>
        <dbReference type="RuleBase" id="RU000461"/>
    </source>
</evidence>
<comment type="caution">
    <text evidence="12">The sequence shown here is derived from an EMBL/GenBank/DDBJ whole genome shotgun (WGS) entry which is preliminary data.</text>
</comment>
<dbReference type="PANTHER" id="PTHR24305">
    <property type="entry name" value="CYTOCHROME P450"/>
    <property type="match status" value="1"/>
</dbReference>